<dbReference type="Gene3D" id="1.10.8.100">
    <property type="entry name" value="Ribosomal RNA adenine dimethylase-like, domain 2"/>
    <property type="match status" value="1"/>
</dbReference>
<comment type="function">
    <text evidence="7">Specifically dimethylates two adjacent adenosines (A1518 and A1519) in the loop of a conserved hairpin near the 3'-end of 16S rRNA in the 30S particle. May play a critical role in biogenesis of 30S subunits.</text>
</comment>
<evidence type="ECO:0000256" key="8">
    <source>
        <dbReference type="PROSITE-ProRule" id="PRU01026"/>
    </source>
</evidence>
<keyword evidence="4 7" id="KW-0808">Transferase</keyword>
<dbReference type="InterPro" id="IPR020598">
    <property type="entry name" value="rRNA_Ade_methylase_Trfase_N"/>
</dbReference>
<keyword evidence="6 7" id="KW-0694">RNA-binding</keyword>
<dbReference type="SUPFAM" id="SSF53335">
    <property type="entry name" value="S-adenosyl-L-methionine-dependent methyltransferases"/>
    <property type="match status" value="1"/>
</dbReference>
<dbReference type="GO" id="GO:0052908">
    <property type="term" value="F:16S rRNA (adenine(1518)-N(6)/adenine(1519)-N(6))-dimethyltransferase activity"/>
    <property type="evidence" value="ECO:0007669"/>
    <property type="project" value="UniProtKB-EC"/>
</dbReference>
<dbReference type="InterPro" id="IPR029063">
    <property type="entry name" value="SAM-dependent_MTases_sf"/>
</dbReference>
<dbReference type="Gene3D" id="3.40.50.150">
    <property type="entry name" value="Vaccinia Virus protein VP39"/>
    <property type="match status" value="1"/>
</dbReference>
<evidence type="ECO:0000313" key="11">
    <source>
        <dbReference type="Proteomes" id="UP000178774"/>
    </source>
</evidence>
<gene>
    <name evidence="7" type="primary">rsmA</name>
    <name evidence="7" type="synonym">ksgA</name>
    <name evidence="10" type="ORF">A2822_02005</name>
</gene>
<dbReference type="PROSITE" id="PS01131">
    <property type="entry name" value="RRNA_A_DIMETH"/>
    <property type="match status" value="1"/>
</dbReference>
<feature type="binding site" evidence="7 8">
    <location>
        <position position="119"/>
    </location>
    <ligand>
        <name>S-adenosyl-L-methionine</name>
        <dbReference type="ChEBI" id="CHEBI:59789"/>
    </ligand>
</feature>
<dbReference type="InterPro" id="IPR001737">
    <property type="entry name" value="KsgA/Erm"/>
</dbReference>
<keyword evidence="2 7" id="KW-0698">rRNA processing</keyword>
<dbReference type="InterPro" id="IPR023165">
    <property type="entry name" value="rRNA_Ade_diMease-like_C"/>
</dbReference>
<dbReference type="PANTHER" id="PTHR11727:SF7">
    <property type="entry name" value="DIMETHYLADENOSINE TRANSFERASE-RELATED"/>
    <property type="match status" value="1"/>
</dbReference>
<accession>A0A1G2HVQ2</accession>
<dbReference type="NCBIfam" id="TIGR00755">
    <property type="entry name" value="ksgA"/>
    <property type="match status" value="1"/>
</dbReference>
<organism evidence="10 11">
    <name type="scientific">Candidatus Staskawiczbacteria bacterium RIFCSPHIGHO2_01_FULL_41_41</name>
    <dbReference type="NCBI Taxonomy" id="1802203"/>
    <lineage>
        <taxon>Bacteria</taxon>
        <taxon>Candidatus Staskawicziibacteriota</taxon>
    </lineage>
</organism>
<feature type="binding site" evidence="7 8">
    <location>
        <position position="100"/>
    </location>
    <ligand>
        <name>S-adenosyl-L-methionine</name>
        <dbReference type="ChEBI" id="CHEBI:59789"/>
    </ligand>
</feature>
<feature type="binding site" evidence="7 8">
    <location>
        <position position="75"/>
    </location>
    <ligand>
        <name>S-adenosyl-L-methionine</name>
        <dbReference type="ChEBI" id="CHEBI:59789"/>
    </ligand>
</feature>
<feature type="binding site" evidence="7 8">
    <location>
        <position position="29"/>
    </location>
    <ligand>
        <name>S-adenosyl-L-methionine</name>
        <dbReference type="ChEBI" id="CHEBI:59789"/>
    </ligand>
</feature>
<evidence type="ECO:0000256" key="6">
    <source>
        <dbReference type="ARBA" id="ARBA00022884"/>
    </source>
</evidence>
<dbReference type="Pfam" id="PF00398">
    <property type="entry name" value="RrnaAD"/>
    <property type="match status" value="1"/>
</dbReference>
<dbReference type="GO" id="GO:0005829">
    <property type="term" value="C:cytosol"/>
    <property type="evidence" value="ECO:0007669"/>
    <property type="project" value="TreeGrafter"/>
</dbReference>
<evidence type="ECO:0000256" key="1">
    <source>
        <dbReference type="ARBA" id="ARBA00022490"/>
    </source>
</evidence>
<evidence type="ECO:0000259" key="9">
    <source>
        <dbReference type="SMART" id="SM00650"/>
    </source>
</evidence>
<dbReference type="FunFam" id="3.40.50.150:FF:000023">
    <property type="entry name" value="Ribosomal RNA small subunit methyltransferase A"/>
    <property type="match status" value="1"/>
</dbReference>
<keyword evidence="1 7" id="KW-0963">Cytoplasm</keyword>
<dbReference type="HAMAP" id="MF_00607">
    <property type="entry name" value="16SrRNA_methyltr_A"/>
    <property type="match status" value="1"/>
</dbReference>
<dbReference type="AlphaFoldDB" id="A0A1G2HVQ2"/>
<dbReference type="InterPro" id="IPR011530">
    <property type="entry name" value="rRNA_adenine_dimethylase"/>
</dbReference>
<evidence type="ECO:0000256" key="2">
    <source>
        <dbReference type="ARBA" id="ARBA00022552"/>
    </source>
</evidence>
<feature type="binding site" evidence="7 8">
    <location>
        <position position="27"/>
    </location>
    <ligand>
        <name>S-adenosyl-L-methionine</name>
        <dbReference type="ChEBI" id="CHEBI:59789"/>
    </ligand>
</feature>
<comment type="similarity">
    <text evidence="7">Belongs to the class I-like SAM-binding methyltransferase superfamily. rRNA adenine N(6)-methyltransferase family. RsmA subfamily.</text>
</comment>
<evidence type="ECO:0000256" key="3">
    <source>
        <dbReference type="ARBA" id="ARBA00022603"/>
    </source>
</evidence>
<dbReference type="InterPro" id="IPR020596">
    <property type="entry name" value="rRNA_Ade_Mease_Trfase_CS"/>
</dbReference>
<dbReference type="PANTHER" id="PTHR11727">
    <property type="entry name" value="DIMETHYLADENOSINE TRANSFERASE"/>
    <property type="match status" value="1"/>
</dbReference>
<comment type="subcellular location">
    <subcellularLocation>
        <location evidence="7">Cytoplasm</location>
    </subcellularLocation>
</comment>
<proteinExistence type="inferred from homology"/>
<feature type="domain" description="Ribosomal RNA adenine methylase transferase N-terminal" evidence="9">
    <location>
        <begin position="34"/>
        <end position="202"/>
    </location>
</feature>
<name>A0A1G2HVQ2_9BACT</name>
<dbReference type="SMART" id="SM00650">
    <property type="entry name" value="rADc"/>
    <property type="match status" value="1"/>
</dbReference>
<dbReference type="PROSITE" id="PS51689">
    <property type="entry name" value="SAM_RNA_A_N6_MT"/>
    <property type="match status" value="1"/>
</dbReference>
<evidence type="ECO:0000256" key="5">
    <source>
        <dbReference type="ARBA" id="ARBA00022691"/>
    </source>
</evidence>
<dbReference type="CDD" id="cd02440">
    <property type="entry name" value="AdoMet_MTases"/>
    <property type="match status" value="1"/>
</dbReference>
<comment type="caution">
    <text evidence="10">The sequence shown here is derived from an EMBL/GenBank/DDBJ whole genome shotgun (WGS) entry which is preliminary data.</text>
</comment>
<keyword evidence="3 7" id="KW-0489">Methyltransferase</keyword>
<sequence>MNLLPPSQIKELLASHGAVPSKRLGQNFLIDKNALAKVVEAANLQPTDVILEIGPGIGTLTQALAQKVRKVIAIEKDAGMVDILGKTLKDFKNIEIVQGDALKLDPSPYTLAPYKVIANIPYYITSPLIRKFLETPRQPEHMVLMLQKEVAQRIVARPPDMSILAVSVQFYAEAKIVSYVSKGCFWPVPNVDSAIIAIRSRNDAKPSGKINTDLFFRIVRAGFSQPRKQLGGNLVKELKGNKKGITEWLLANNIQPTQRAETLSLKDWQNLTKNSPLGEN</sequence>
<feature type="binding site" evidence="7 8">
    <location>
        <position position="54"/>
    </location>
    <ligand>
        <name>S-adenosyl-L-methionine</name>
        <dbReference type="ChEBI" id="CHEBI:59789"/>
    </ligand>
</feature>
<evidence type="ECO:0000256" key="7">
    <source>
        <dbReference type="HAMAP-Rule" id="MF_00607"/>
    </source>
</evidence>
<keyword evidence="5 7" id="KW-0949">S-adenosyl-L-methionine</keyword>
<dbReference type="GO" id="GO:0003723">
    <property type="term" value="F:RNA binding"/>
    <property type="evidence" value="ECO:0007669"/>
    <property type="project" value="UniProtKB-UniRule"/>
</dbReference>
<reference evidence="10 11" key="1">
    <citation type="journal article" date="2016" name="Nat. Commun.">
        <title>Thousands of microbial genomes shed light on interconnected biogeochemical processes in an aquifer system.</title>
        <authorList>
            <person name="Anantharaman K."/>
            <person name="Brown C.T."/>
            <person name="Hug L.A."/>
            <person name="Sharon I."/>
            <person name="Castelle C.J."/>
            <person name="Probst A.J."/>
            <person name="Thomas B.C."/>
            <person name="Singh A."/>
            <person name="Wilkins M.J."/>
            <person name="Karaoz U."/>
            <person name="Brodie E.L."/>
            <person name="Williams K.H."/>
            <person name="Hubbard S.S."/>
            <person name="Banfield J.F."/>
        </authorList>
    </citation>
    <scope>NUCLEOTIDE SEQUENCE [LARGE SCALE GENOMIC DNA]</scope>
</reference>
<comment type="catalytic activity">
    <reaction evidence="7">
        <text>adenosine(1518)/adenosine(1519) in 16S rRNA + 4 S-adenosyl-L-methionine = N(6)-dimethyladenosine(1518)/N(6)-dimethyladenosine(1519) in 16S rRNA + 4 S-adenosyl-L-homocysteine + 4 H(+)</text>
        <dbReference type="Rhea" id="RHEA:19609"/>
        <dbReference type="Rhea" id="RHEA-COMP:10232"/>
        <dbReference type="Rhea" id="RHEA-COMP:10233"/>
        <dbReference type="ChEBI" id="CHEBI:15378"/>
        <dbReference type="ChEBI" id="CHEBI:57856"/>
        <dbReference type="ChEBI" id="CHEBI:59789"/>
        <dbReference type="ChEBI" id="CHEBI:74411"/>
        <dbReference type="ChEBI" id="CHEBI:74493"/>
        <dbReference type="EC" id="2.1.1.182"/>
    </reaction>
</comment>
<dbReference type="EMBL" id="MHOP01000005">
    <property type="protein sequence ID" value="OGZ66489.1"/>
    <property type="molecule type" value="Genomic_DNA"/>
</dbReference>
<dbReference type="Proteomes" id="UP000178774">
    <property type="component" value="Unassembled WGS sequence"/>
</dbReference>
<protein>
    <recommendedName>
        <fullName evidence="7">Ribosomal RNA small subunit methyltransferase A</fullName>
        <ecNumber evidence="7">2.1.1.182</ecNumber>
    </recommendedName>
    <alternativeName>
        <fullName evidence="7">16S rRNA (adenine(1518)-N(6)/adenine(1519)-N(6))-dimethyltransferase</fullName>
    </alternativeName>
    <alternativeName>
        <fullName evidence="7">16S rRNA dimethyladenosine transferase</fullName>
    </alternativeName>
    <alternativeName>
        <fullName evidence="7">16S rRNA dimethylase</fullName>
    </alternativeName>
    <alternativeName>
        <fullName evidence="7">S-adenosylmethionine-6-N', N'-adenosyl(rRNA) dimethyltransferase</fullName>
    </alternativeName>
</protein>
<dbReference type="EC" id="2.1.1.182" evidence="7"/>
<evidence type="ECO:0000256" key="4">
    <source>
        <dbReference type="ARBA" id="ARBA00022679"/>
    </source>
</evidence>
<evidence type="ECO:0000313" key="10">
    <source>
        <dbReference type="EMBL" id="OGZ66489.1"/>
    </source>
</evidence>